<dbReference type="CDD" id="cd04305">
    <property type="entry name" value="HAD_Neu5Ac-Pase_like"/>
    <property type="match status" value="1"/>
</dbReference>
<proteinExistence type="predicted"/>
<dbReference type="PRINTS" id="PR00413">
    <property type="entry name" value="HADHALOGNASE"/>
</dbReference>
<evidence type="ECO:0000256" key="3">
    <source>
        <dbReference type="ARBA" id="ARBA00022801"/>
    </source>
</evidence>
<dbReference type="Gene3D" id="3.40.50.1000">
    <property type="entry name" value="HAD superfamily/HAD-like"/>
    <property type="match status" value="1"/>
</dbReference>
<dbReference type="Proteomes" id="UP000483018">
    <property type="component" value="Unassembled WGS sequence"/>
</dbReference>
<dbReference type="SFLD" id="SFLDS00003">
    <property type="entry name" value="Haloacid_Dehalogenase"/>
    <property type="match status" value="1"/>
</dbReference>
<dbReference type="NCBIfam" id="TIGR02254">
    <property type="entry name" value="YjjG_YfnB"/>
    <property type="match status" value="1"/>
</dbReference>
<dbReference type="InterPro" id="IPR011951">
    <property type="entry name" value="HAD-SF_hydro_IA_YjjG/PynA"/>
</dbReference>
<dbReference type="SFLD" id="SFLDG01129">
    <property type="entry name" value="C1.5:_HAD__Beta-PGM__Phosphata"/>
    <property type="match status" value="1"/>
</dbReference>
<dbReference type="Pfam" id="PF00702">
    <property type="entry name" value="Hydrolase"/>
    <property type="match status" value="1"/>
</dbReference>
<protein>
    <submittedName>
        <fullName evidence="5">Noncanonical pyrimidine nucleotidase, YjjG family</fullName>
    </submittedName>
</protein>
<dbReference type="SFLD" id="SFLDG01135">
    <property type="entry name" value="C1.5.6:_HAD__Beta-PGM__Phospha"/>
    <property type="match status" value="1"/>
</dbReference>
<dbReference type="EMBL" id="WSLF01000007">
    <property type="protein sequence ID" value="KAE9633752.1"/>
    <property type="molecule type" value="Genomic_DNA"/>
</dbReference>
<evidence type="ECO:0000256" key="1">
    <source>
        <dbReference type="ARBA" id="ARBA00001946"/>
    </source>
</evidence>
<dbReference type="GO" id="GO:0044281">
    <property type="term" value="P:small molecule metabolic process"/>
    <property type="evidence" value="ECO:0007669"/>
    <property type="project" value="UniProtKB-ARBA"/>
</dbReference>
<name>A0A7C8LC59_9FIRM</name>
<evidence type="ECO:0000256" key="4">
    <source>
        <dbReference type="ARBA" id="ARBA00022842"/>
    </source>
</evidence>
<keyword evidence="6" id="KW-1185">Reference proteome</keyword>
<organism evidence="5 6">
    <name type="scientific">Defluviitalea raffinosedens</name>
    <dbReference type="NCBI Taxonomy" id="1450156"/>
    <lineage>
        <taxon>Bacteria</taxon>
        <taxon>Bacillati</taxon>
        <taxon>Bacillota</taxon>
        <taxon>Clostridia</taxon>
        <taxon>Lachnospirales</taxon>
        <taxon>Defluviitaleaceae</taxon>
        <taxon>Defluviitalea</taxon>
    </lineage>
</organism>
<comment type="cofactor">
    <cofactor evidence="1">
        <name>Mg(2+)</name>
        <dbReference type="ChEBI" id="CHEBI:18420"/>
    </cofactor>
</comment>
<dbReference type="InterPro" id="IPR023214">
    <property type="entry name" value="HAD_sf"/>
</dbReference>
<evidence type="ECO:0000313" key="5">
    <source>
        <dbReference type="EMBL" id="KAE9633752.1"/>
    </source>
</evidence>
<evidence type="ECO:0000313" key="6">
    <source>
        <dbReference type="Proteomes" id="UP000483018"/>
    </source>
</evidence>
<sequence>MIKAIFFDLDNTLWDHDKAQRRTIERVYEYLIQLHPIPDDQDTFARIYDGCNAKVWDAYKKGELKHEEVRINRFIDLLGRYNIADRDLAITLNELYLSIYPTWTFLVEGAKELLDELTERYPLGIITNGFSETQVMKIDRSGLKQYFKWIVYSGEVGKAKPHPEIFAYAMNQAHILHEEALFIGDDFGADIIGAKDAGMKTIWFNPKGKEEPEKDQYADYTVSSLKEISDIVKSLESC</sequence>
<keyword evidence="3" id="KW-0378">Hydrolase</keyword>
<dbReference type="SUPFAM" id="SSF56784">
    <property type="entry name" value="HAD-like"/>
    <property type="match status" value="1"/>
</dbReference>
<dbReference type="Gene3D" id="1.20.120.710">
    <property type="entry name" value="Haloacid dehalogenase hydrolase-like domain"/>
    <property type="match status" value="1"/>
</dbReference>
<dbReference type="InterPro" id="IPR036412">
    <property type="entry name" value="HAD-like_sf"/>
</dbReference>
<accession>A0A7C8LC59</accession>
<dbReference type="NCBIfam" id="TIGR01549">
    <property type="entry name" value="HAD-SF-IA-v1"/>
    <property type="match status" value="1"/>
</dbReference>
<dbReference type="AlphaFoldDB" id="A0A7C8LC59"/>
<dbReference type="InterPro" id="IPR006439">
    <property type="entry name" value="HAD-SF_hydro_IA"/>
</dbReference>
<dbReference type="PANTHER" id="PTHR46470:SF2">
    <property type="entry name" value="GLYCERALDEHYDE 3-PHOSPHATE PHOSPHATASE"/>
    <property type="match status" value="1"/>
</dbReference>
<dbReference type="PANTHER" id="PTHR46470">
    <property type="entry name" value="N-ACYLNEURAMINATE-9-PHOSPHATASE"/>
    <property type="match status" value="1"/>
</dbReference>
<comment type="caution">
    <text evidence="5">The sequence shown here is derived from an EMBL/GenBank/DDBJ whole genome shotgun (WGS) entry which is preliminary data.</text>
</comment>
<keyword evidence="2" id="KW-0479">Metal-binding</keyword>
<dbReference type="NCBIfam" id="TIGR01509">
    <property type="entry name" value="HAD-SF-IA-v3"/>
    <property type="match status" value="1"/>
</dbReference>
<gene>
    <name evidence="5" type="ORF">GND95_08850</name>
</gene>
<evidence type="ECO:0000256" key="2">
    <source>
        <dbReference type="ARBA" id="ARBA00022723"/>
    </source>
</evidence>
<dbReference type="InterPro" id="IPR051400">
    <property type="entry name" value="HAD-like_hydrolase"/>
</dbReference>
<keyword evidence="4" id="KW-0460">Magnesium</keyword>
<dbReference type="OrthoDB" id="9794086at2"/>
<reference evidence="5 6" key="1">
    <citation type="submission" date="2019-12" db="EMBL/GenBank/DDBJ databases">
        <title>Defluviitalea raffinosedens, isolated from a biogas fermenter, genome sequencing and characterization.</title>
        <authorList>
            <person name="Rettenmaier R."/>
            <person name="Schneider M."/>
            <person name="Neuhaus K."/>
            <person name="Liebl W."/>
            <person name="Zverlov V."/>
        </authorList>
    </citation>
    <scope>NUCLEOTIDE SEQUENCE [LARGE SCALE GENOMIC DNA]</scope>
    <source>
        <strain evidence="5 6">249c-K6</strain>
    </source>
</reference>
<dbReference type="GO" id="GO:0008253">
    <property type="term" value="F:5'-nucleotidase activity"/>
    <property type="evidence" value="ECO:0007669"/>
    <property type="project" value="InterPro"/>
</dbReference>
<dbReference type="GO" id="GO:0046872">
    <property type="term" value="F:metal ion binding"/>
    <property type="evidence" value="ECO:0007669"/>
    <property type="project" value="UniProtKB-KW"/>
</dbReference>
<dbReference type="RefSeq" id="WP_158740546.1">
    <property type="nucleotide sequence ID" value="NZ_JAFBEP010000011.1"/>
</dbReference>